<dbReference type="InterPro" id="IPR004540">
    <property type="entry name" value="Transl_elong_EFG/EF2"/>
</dbReference>
<dbReference type="PANTHER" id="PTHR43261:SF6">
    <property type="entry name" value="ELONGATION FACTOR G-LIKE PROTEIN"/>
    <property type="match status" value="1"/>
</dbReference>
<evidence type="ECO:0000259" key="6">
    <source>
        <dbReference type="PROSITE" id="PS51722"/>
    </source>
</evidence>
<dbReference type="NCBIfam" id="TIGR00231">
    <property type="entry name" value="small_GTP"/>
    <property type="match status" value="1"/>
</dbReference>
<comment type="caution">
    <text evidence="7">The sequence shown here is derived from an EMBL/GenBank/DDBJ whole genome shotgun (WGS) entry which is preliminary data.</text>
</comment>
<dbReference type="InterPro" id="IPR005517">
    <property type="entry name" value="Transl_elong_EFG/EF2_IV"/>
</dbReference>
<dbReference type="Gene3D" id="3.30.70.870">
    <property type="entry name" value="Elongation Factor G (Translational Gtpase), domain 3"/>
    <property type="match status" value="1"/>
</dbReference>
<gene>
    <name evidence="7" type="primary">fus</name>
    <name evidence="7" type="ORF">CLCHR_46290</name>
</gene>
<evidence type="ECO:0000256" key="3">
    <source>
        <dbReference type="ARBA" id="ARBA00022741"/>
    </source>
</evidence>
<dbReference type="InterPro" id="IPR000640">
    <property type="entry name" value="EFG_V-like"/>
</dbReference>
<dbReference type="AlphaFoldDB" id="A0A1V4I767"/>
<dbReference type="NCBIfam" id="NF009891">
    <property type="entry name" value="PRK13351.1-1"/>
    <property type="match status" value="1"/>
</dbReference>
<dbReference type="SMART" id="SM00838">
    <property type="entry name" value="EFG_C"/>
    <property type="match status" value="1"/>
</dbReference>
<dbReference type="PRINTS" id="PR00315">
    <property type="entry name" value="ELONGATNFCT"/>
</dbReference>
<evidence type="ECO:0000256" key="5">
    <source>
        <dbReference type="NCBIfam" id="TIGR00484"/>
    </source>
</evidence>
<dbReference type="Pfam" id="PF14492">
    <property type="entry name" value="EFG_III"/>
    <property type="match status" value="1"/>
</dbReference>
<feature type="domain" description="Tr-type G" evidence="6">
    <location>
        <begin position="13"/>
        <end position="286"/>
    </location>
</feature>
<dbReference type="CDD" id="cd01434">
    <property type="entry name" value="EFG_mtEFG1_IV"/>
    <property type="match status" value="1"/>
</dbReference>
<evidence type="ECO:0000313" key="8">
    <source>
        <dbReference type="Proteomes" id="UP000191056"/>
    </source>
</evidence>
<reference evidence="7 8" key="1">
    <citation type="submission" date="2017-03" db="EMBL/GenBank/DDBJ databases">
        <title>Genome sequence of Clostridium chromiireducens DSM 23318.</title>
        <authorList>
            <person name="Poehlein A."/>
            <person name="Daniel R."/>
        </authorList>
    </citation>
    <scope>NUCLEOTIDE SEQUENCE [LARGE SCALE GENOMIC DNA]</scope>
    <source>
        <strain evidence="7 8">DSM 23318</strain>
    </source>
</reference>
<dbReference type="InterPro" id="IPR035649">
    <property type="entry name" value="EFG_V"/>
</dbReference>
<evidence type="ECO:0000256" key="1">
    <source>
        <dbReference type="ARBA" id="ARBA00005870"/>
    </source>
</evidence>
<keyword evidence="7" id="KW-0648">Protein biosynthesis</keyword>
<organism evidence="7 8">
    <name type="scientific">Clostridium chromiireducens</name>
    <dbReference type="NCBI Taxonomy" id="225345"/>
    <lineage>
        <taxon>Bacteria</taxon>
        <taxon>Bacillati</taxon>
        <taxon>Bacillota</taxon>
        <taxon>Clostridia</taxon>
        <taxon>Eubacteriales</taxon>
        <taxon>Clostridiaceae</taxon>
        <taxon>Clostridium</taxon>
    </lineage>
</organism>
<dbReference type="EMBL" id="MZGT01000118">
    <property type="protein sequence ID" value="OPJ55729.1"/>
    <property type="molecule type" value="Genomic_DNA"/>
</dbReference>
<dbReference type="InterPro" id="IPR005225">
    <property type="entry name" value="Small_GTP-bd"/>
</dbReference>
<proteinExistence type="inferred from homology"/>
<dbReference type="CDD" id="cd04170">
    <property type="entry name" value="EF-G_bact"/>
    <property type="match status" value="1"/>
</dbReference>
<dbReference type="InterPro" id="IPR020568">
    <property type="entry name" value="Ribosomal_Su5_D2-typ_SF"/>
</dbReference>
<comment type="similarity">
    <text evidence="1">Belongs to the TRAFAC class translation factor GTPase superfamily. Classic translation factor GTPase family. EF-G/EF-2 subfamily.</text>
</comment>
<dbReference type="CDD" id="cd03713">
    <property type="entry name" value="EFG_mtEFG_C"/>
    <property type="match status" value="1"/>
</dbReference>
<dbReference type="Pfam" id="PF03764">
    <property type="entry name" value="EFG_IV"/>
    <property type="match status" value="1"/>
</dbReference>
<dbReference type="SUPFAM" id="SSF54980">
    <property type="entry name" value="EF-G C-terminal domain-like"/>
    <property type="match status" value="2"/>
</dbReference>
<dbReference type="STRING" id="225345.CLCHR_46290"/>
<dbReference type="InterPro" id="IPR041095">
    <property type="entry name" value="EFG_II"/>
</dbReference>
<dbReference type="Pfam" id="PF00679">
    <property type="entry name" value="EFG_C"/>
    <property type="match status" value="1"/>
</dbReference>
<dbReference type="SMART" id="SM00889">
    <property type="entry name" value="EFG_IV"/>
    <property type="match status" value="1"/>
</dbReference>
<dbReference type="Proteomes" id="UP000191056">
    <property type="component" value="Unassembled WGS sequence"/>
</dbReference>
<dbReference type="InterPro" id="IPR047872">
    <property type="entry name" value="EFG_IV"/>
</dbReference>
<dbReference type="InterPro" id="IPR027417">
    <property type="entry name" value="P-loop_NTPase"/>
</dbReference>
<dbReference type="InterPro" id="IPR009000">
    <property type="entry name" value="Transl_B-barrel_sf"/>
</dbReference>
<dbReference type="PROSITE" id="PS51722">
    <property type="entry name" value="G_TR_2"/>
    <property type="match status" value="1"/>
</dbReference>
<sequence>MELAEFMKDYSIKNLRNVGLMGHNGTGKTSLAESILYYSKITDRLGKIEDGTTVLDFDTEEKKRQFSIALSVAPIELDHVKINIIDIPGYADFQGECIEGMRAVDVGMIVVSGVSGVKAGTERAWEYCNKIKLPRTFFINKLDRENASFNKVLDSLKEQFGISVVPIQYPIGEEDNFKGVINIISKQARIYDVRTKKIEILDIPEELIDEVERCKKMIMEAVAETDEVLLDKYFSEGKLSDEEIYKGLISGCASGDIAPVMCGSATKIIGMDSLVDDIIECFPSPEYAIPQKALDVLKDEEVFISFDQDKPFSALVFKTIADPFVGRISFFRVMTGEAKDDMTVLNVNKEKSEKLSHICFIRGKTQIPTKRIIAGDIGAISKLQYTNTGDTLASPDFKIMYDKMNFPKTVYSMAAIPQAKGDEEKISQALTKLKDEDPVLEIDRDIENAEIIISGLGETHINVIASKIKNKFGVDIVLSLPKVPYKETIKGLSDVQGKHKKQSGGHGQYGDVVIKFEPRTDGEEDLEFVDNVVGGAVPRNFIPAVEKGLRECISHGVLAGCPVIGLKATLHDGSYHSVDSSEMAFKVAASIAYKKGLEQAKPILLEPIMKVEVLLPNEYMGDVIADINKKRGRVIGMEPEDSKQRVTAEVPFVEIRKYATELRSITQGRGIFSKEFVRYEEVPEVEVSKAIESMSGQRK</sequence>
<evidence type="ECO:0000256" key="4">
    <source>
        <dbReference type="ARBA" id="ARBA00023134"/>
    </source>
</evidence>
<dbReference type="InterPro" id="IPR035647">
    <property type="entry name" value="EFG_III/V"/>
</dbReference>
<dbReference type="Gene3D" id="2.40.30.10">
    <property type="entry name" value="Translation factors"/>
    <property type="match status" value="1"/>
</dbReference>
<dbReference type="GO" id="GO:0003746">
    <property type="term" value="F:translation elongation factor activity"/>
    <property type="evidence" value="ECO:0007669"/>
    <property type="project" value="UniProtKB-UniRule"/>
</dbReference>
<name>A0A1V4I767_9CLOT</name>
<evidence type="ECO:0000256" key="2">
    <source>
        <dbReference type="ARBA" id="ARBA00017872"/>
    </source>
</evidence>
<dbReference type="NCBIfam" id="NF009381">
    <property type="entry name" value="PRK12740.1-5"/>
    <property type="match status" value="1"/>
</dbReference>
<dbReference type="Gene3D" id="3.30.70.240">
    <property type="match status" value="1"/>
</dbReference>
<dbReference type="GO" id="GO:0003924">
    <property type="term" value="F:GTPase activity"/>
    <property type="evidence" value="ECO:0007669"/>
    <property type="project" value="InterPro"/>
</dbReference>
<protein>
    <recommendedName>
        <fullName evidence="2 5">Elongation factor G</fullName>
    </recommendedName>
</protein>
<keyword evidence="8" id="KW-1185">Reference proteome</keyword>
<dbReference type="Gene3D" id="3.30.230.10">
    <property type="match status" value="1"/>
</dbReference>
<dbReference type="FunFam" id="3.30.70.240:FF:000001">
    <property type="entry name" value="Elongation factor G"/>
    <property type="match status" value="1"/>
</dbReference>
<accession>A0A1V4I767</accession>
<dbReference type="Gene3D" id="3.40.50.300">
    <property type="entry name" value="P-loop containing nucleotide triphosphate hydrolases"/>
    <property type="match status" value="1"/>
</dbReference>
<dbReference type="NCBIfam" id="TIGR00484">
    <property type="entry name" value="EF-G"/>
    <property type="match status" value="1"/>
</dbReference>
<dbReference type="GO" id="GO:0032790">
    <property type="term" value="P:ribosome disassembly"/>
    <property type="evidence" value="ECO:0007669"/>
    <property type="project" value="TreeGrafter"/>
</dbReference>
<dbReference type="InterPro" id="IPR053905">
    <property type="entry name" value="EF-G-like_DII"/>
</dbReference>
<dbReference type="CDD" id="cd04088">
    <property type="entry name" value="EFG_mtEFG_II"/>
    <property type="match status" value="1"/>
</dbReference>
<dbReference type="SUPFAM" id="SSF54211">
    <property type="entry name" value="Ribosomal protein S5 domain 2-like"/>
    <property type="match status" value="1"/>
</dbReference>
<dbReference type="SUPFAM" id="SSF52540">
    <property type="entry name" value="P-loop containing nucleoside triphosphate hydrolases"/>
    <property type="match status" value="1"/>
</dbReference>
<dbReference type="FunFam" id="3.30.230.10:FF:000003">
    <property type="entry name" value="Elongation factor G"/>
    <property type="match status" value="1"/>
</dbReference>
<dbReference type="Pfam" id="PF00009">
    <property type="entry name" value="GTP_EFTU"/>
    <property type="match status" value="1"/>
</dbReference>
<dbReference type="GO" id="GO:0005525">
    <property type="term" value="F:GTP binding"/>
    <property type="evidence" value="ECO:0007669"/>
    <property type="project" value="UniProtKB-UniRule"/>
</dbReference>
<dbReference type="Pfam" id="PF22042">
    <property type="entry name" value="EF-G_D2"/>
    <property type="match status" value="1"/>
</dbReference>
<keyword evidence="3" id="KW-0547">Nucleotide-binding</keyword>
<keyword evidence="4" id="KW-0342">GTP-binding</keyword>
<dbReference type="NCBIfam" id="NF009379">
    <property type="entry name" value="PRK12740.1-3"/>
    <property type="match status" value="1"/>
</dbReference>
<evidence type="ECO:0000313" key="7">
    <source>
        <dbReference type="EMBL" id="OPJ55729.1"/>
    </source>
</evidence>
<keyword evidence="7" id="KW-0251">Elongation factor</keyword>
<dbReference type="InterPro" id="IPR000795">
    <property type="entry name" value="T_Tr_GTP-bd_dom"/>
</dbReference>
<dbReference type="SUPFAM" id="SSF50447">
    <property type="entry name" value="Translation proteins"/>
    <property type="match status" value="1"/>
</dbReference>
<dbReference type="PANTHER" id="PTHR43261">
    <property type="entry name" value="TRANSLATION ELONGATION FACTOR G-RELATED"/>
    <property type="match status" value="1"/>
</dbReference>
<dbReference type="InterPro" id="IPR014721">
    <property type="entry name" value="Ribsml_uS5_D2-typ_fold_subgr"/>
</dbReference>